<dbReference type="InterPro" id="IPR019627">
    <property type="entry name" value="YAcAr"/>
</dbReference>
<sequence length="151" mass="16552">MQRRDDAPAPIAPLLPTEAQQRAARLAGGHVVIVTGGRDYQDRERVFAALDKAHARKRITLLVHGCCLDKKTGEMIGADRWAHEWAEARGVKPEPHPANWELWGKSAGPMRNSQMARAGAHGCIAFPGGSGTANMIRNAEHHNIPVWRPFG</sequence>
<evidence type="ECO:0000313" key="3">
    <source>
        <dbReference type="Proteomes" id="UP001303946"/>
    </source>
</evidence>
<dbReference type="Pfam" id="PF10686">
    <property type="entry name" value="YAcAr"/>
    <property type="match status" value="1"/>
</dbReference>
<proteinExistence type="predicted"/>
<evidence type="ECO:0000259" key="1">
    <source>
        <dbReference type="Pfam" id="PF10686"/>
    </source>
</evidence>
<reference evidence="2 3" key="1">
    <citation type="submission" date="2023-10" db="EMBL/GenBank/DDBJ databases">
        <title>Bacteria for the degradation of biodegradable plastic PBAT(Polybutylene adipate terephthalate).</title>
        <authorList>
            <person name="Weon H.-Y."/>
            <person name="Yeon J."/>
        </authorList>
    </citation>
    <scope>NUCLEOTIDE SEQUENCE [LARGE SCALE GENOMIC DNA]</scope>
    <source>
        <strain evidence="2 3">SBD 7-3</strain>
    </source>
</reference>
<organism evidence="2 3">
    <name type="scientific">Piscinibacter gummiphilus</name>
    <dbReference type="NCBI Taxonomy" id="946333"/>
    <lineage>
        <taxon>Bacteria</taxon>
        <taxon>Pseudomonadati</taxon>
        <taxon>Pseudomonadota</taxon>
        <taxon>Betaproteobacteria</taxon>
        <taxon>Burkholderiales</taxon>
        <taxon>Sphaerotilaceae</taxon>
        <taxon>Piscinibacter</taxon>
    </lineage>
</organism>
<accession>A0ABZ0CNA0</accession>
<dbReference type="SUPFAM" id="SSF102405">
    <property type="entry name" value="MCP/YpsA-like"/>
    <property type="match status" value="1"/>
</dbReference>
<feature type="domain" description="YspA cpYpsA-related SLOG" evidence="1">
    <location>
        <begin position="31"/>
        <end position="102"/>
    </location>
</feature>
<gene>
    <name evidence="2" type="ORF">RXV79_16140</name>
</gene>
<dbReference type="EMBL" id="CP136336">
    <property type="protein sequence ID" value="WOB06452.1"/>
    <property type="molecule type" value="Genomic_DNA"/>
</dbReference>
<protein>
    <submittedName>
        <fullName evidence="2">DUF2493 domain-containing protein</fullName>
    </submittedName>
</protein>
<dbReference type="Gene3D" id="3.40.50.450">
    <property type="match status" value="1"/>
</dbReference>
<dbReference type="RefSeq" id="WP_316698897.1">
    <property type="nucleotide sequence ID" value="NZ_CP136336.1"/>
</dbReference>
<dbReference type="Proteomes" id="UP001303946">
    <property type="component" value="Chromosome"/>
</dbReference>
<keyword evidence="3" id="KW-1185">Reference proteome</keyword>
<name>A0ABZ0CNA0_9BURK</name>
<evidence type="ECO:0000313" key="2">
    <source>
        <dbReference type="EMBL" id="WOB06452.1"/>
    </source>
</evidence>